<dbReference type="AlphaFoldDB" id="A0AAV5GM38"/>
<evidence type="ECO:0000313" key="3">
    <source>
        <dbReference type="Proteomes" id="UP001342314"/>
    </source>
</evidence>
<gene>
    <name evidence="2" type="ORF">Rhopal_006703-T1</name>
</gene>
<dbReference type="Proteomes" id="UP001342314">
    <property type="component" value="Unassembled WGS sequence"/>
</dbReference>
<sequence length="203" mass="22140">MDQNDLEALLATLRQAQDGGAPAPGPPAAVAPPTASHQPAPSQGELDSLLSTLTALPSGPAHAQPVQHAPPPPTRAKDHSALSFHEALPILNSLAMDPHFLEAVEEVWDEQKTWELRMKDERNRLDQELGRSGANPVVRSQKLREWDRGAVRKWQALQTSQQGQLQSLGVPTFQKTTDPTLLKRQERVLAILVGFLEDRGDGA</sequence>
<protein>
    <submittedName>
        <fullName evidence="2">Uncharacterized protein</fullName>
    </submittedName>
</protein>
<evidence type="ECO:0000256" key="1">
    <source>
        <dbReference type="SAM" id="MobiDB-lite"/>
    </source>
</evidence>
<accession>A0AAV5GM38</accession>
<organism evidence="2 3">
    <name type="scientific">Rhodotorula paludigena</name>
    <dbReference type="NCBI Taxonomy" id="86838"/>
    <lineage>
        <taxon>Eukaryota</taxon>
        <taxon>Fungi</taxon>
        <taxon>Dikarya</taxon>
        <taxon>Basidiomycota</taxon>
        <taxon>Pucciniomycotina</taxon>
        <taxon>Microbotryomycetes</taxon>
        <taxon>Sporidiobolales</taxon>
        <taxon>Sporidiobolaceae</taxon>
        <taxon>Rhodotorula</taxon>
    </lineage>
</organism>
<reference evidence="2 3" key="1">
    <citation type="submission" date="2021-12" db="EMBL/GenBank/DDBJ databases">
        <title>High titer production of polyol ester of fatty acids by Rhodotorula paludigena BS15 towards product separation-free biomass refinery.</title>
        <authorList>
            <person name="Mano J."/>
            <person name="Ono H."/>
            <person name="Tanaka T."/>
            <person name="Naito K."/>
            <person name="Sushida H."/>
            <person name="Ike M."/>
            <person name="Tokuyasu K."/>
            <person name="Kitaoka M."/>
        </authorList>
    </citation>
    <scope>NUCLEOTIDE SEQUENCE [LARGE SCALE GENOMIC DNA]</scope>
    <source>
        <strain evidence="2 3">BS15</strain>
    </source>
</reference>
<dbReference type="EMBL" id="BQKY01000014">
    <property type="protein sequence ID" value="GJN93646.1"/>
    <property type="molecule type" value="Genomic_DNA"/>
</dbReference>
<evidence type="ECO:0000313" key="2">
    <source>
        <dbReference type="EMBL" id="GJN93646.1"/>
    </source>
</evidence>
<proteinExistence type="predicted"/>
<keyword evidence="3" id="KW-1185">Reference proteome</keyword>
<name>A0AAV5GM38_9BASI</name>
<feature type="region of interest" description="Disordered" evidence="1">
    <location>
        <begin position="16"/>
        <end position="79"/>
    </location>
</feature>
<comment type="caution">
    <text evidence="2">The sequence shown here is derived from an EMBL/GenBank/DDBJ whole genome shotgun (WGS) entry which is preliminary data.</text>
</comment>